<dbReference type="InterPro" id="IPR036291">
    <property type="entry name" value="NAD(P)-bd_dom_sf"/>
</dbReference>
<keyword evidence="3" id="KW-1185">Reference proteome</keyword>
<dbReference type="SUPFAM" id="SSF51735">
    <property type="entry name" value="NAD(P)-binding Rossmann-fold domains"/>
    <property type="match status" value="1"/>
</dbReference>
<dbReference type="Gene3D" id="3.90.25.10">
    <property type="entry name" value="UDP-galactose 4-epimerase, domain 1"/>
    <property type="match status" value="1"/>
</dbReference>
<dbReference type="PANTHER" id="PTHR43162">
    <property type="match status" value="1"/>
</dbReference>
<evidence type="ECO:0000313" key="2">
    <source>
        <dbReference type="EMBL" id="TSB02365.1"/>
    </source>
</evidence>
<name>A0A553WCE8_9SPHN</name>
<dbReference type="Proteomes" id="UP000320160">
    <property type="component" value="Unassembled WGS sequence"/>
</dbReference>
<dbReference type="InterPro" id="IPR051604">
    <property type="entry name" value="Ergot_Alk_Oxidoreductase"/>
</dbReference>
<accession>A0A553WCE8</accession>
<sequence length="345" mass="38688">MGRFRRSRCIRHIQDRMCEAVMAAVRGSDRKPPLARIAVFGSNGHIGRPLAAWVKANSPSTILRLIIRNEDRRANLAATFPGAEIFIANYYDLTSLEAALSEVEGAFIVTPDFLDEERAMTNFIYAARTNPGLRHVVRLIADPPGMTLDRVPDSLKALGGGTAVQHLRAKAILEQSGLPITFINIAAYFMQNFLTPFFNGPIQAERVLSVPRNRRMGFIDTHDIGACAAAILLSDNPRHVGQTYHLDNGHDVLRFDEVALLMSDIFNETIAYDGTDETFLRICGEGVKAYIGRPDADEYFINYFQFEQDNETVWRKSDIVEFLTGKPAKTLRQWLSENKQNILGQ</sequence>
<dbReference type="PANTHER" id="PTHR43162:SF1">
    <property type="entry name" value="PRESTALK A DIFFERENTIATION PROTEIN A"/>
    <property type="match status" value="1"/>
</dbReference>
<proteinExistence type="predicted"/>
<protein>
    <recommendedName>
        <fullName evidence="1">NmrA-like domain-containing protein</fullName>
    </recommendedName>
</protein>
<reference evidence="2 3" key="1">
    <citation type="submission" date="2019-07" db="EMBL/GenBank/DDBJ databases">
        <authorList>
            <person name="Park M."/>
        </authorList>
    </citation>
    <scope>NUCLEOTIDE SEQUENCE [LARGE SCALE GENOMIC DNA]</scope>
    <source>
        <strain evidence="2 3">KCTC32445</strain>
    </source>
</reference>
<evidence type="ECO:0000259" key="1">
    <source>
        <dbReference type="Pfam" id="PF05368"/>
    </source>
</evidence>
<comment type="caution">
    <text evidence="2">The sequence shown here is derived from an EMBL/GenBank/DDBJ whole genome shotgun (WGS) entry which is preliminary data.</text>
</comment>
<dbReference type="Pfam" id="PF05368">
    <property type="entry name" value="NmrA"/>
    <property type="match status" value="1"/>
</dbReference>
<gene>
    <name evidence="2" type="ORF">FOM92_14815</name>
</gene>
<organism evidence="2 3">
    <name type="scientific">Sphingorhabdus contaminans</name>
    <dbReference type="NCBI Taxonomy" id="1343899"/>
    <lineage>
        <taxon>Bacteria</taxon>
        <taxon>Pseudomonadati</taxon>
        <taxon>Pseudomonadota</taxon>
        <taxon>Alphaproteobacteria</taxon>
        <taxon>Sphingomonadales</taxon>
        <taxon>Sphingomonadaceae</taxon>
        <taxon>Sphingorhabdus</taxon>
    </lineage>
</organism>
<evidence type="ECO:0000313" key="3">
    <source>
        <dbReference type="Proteomes" id="UP000320160"/>
    </source>
</evidence>
<dbReference type="Gene3D" id="3.40.50.720">
    <property type="entry name" value="NAD(P)-binding Rossmann-like Domain"/>
    <property type="match status" value="1"/>
</dbReference>
<dbReference type="EMBL" id="VKKU01000002">
    <property type="protein sequence ID" value="TSB02365.1"/>
    <property type="molecule type" value="Genomic_DNA"/>
</dbReference>
<dbReference type="AlphaFoldDB" id="A0A553WCE8"/>
<feature type="domain" description="NmrA-like" evidence="1">
    <location>
        <begin position="36"/>
        <end position="276"/>
    </location>
</feature>
<dbReference type="InterPro" id="IPR008030">
    <property type="entry name" value="NmrA-like"/>
</dbReference>